<accession>A0ABP0LFA6</accession>
<protein>
    <submittedName>
        <fullName evidence="1">Uncharacterized protein</fullName>
    </submittedName>
</protein>
<feature type="non-terminal residue" evidence="1">
    <location>
        <position position="244"/>
    </location>
</feature>
<organism evidence="1 2">
    <name type="scientific">Durusdinium trenchii</name>
    <dbReference type="NCBI Taxonomy" id="1381693"/>
    <lineage>
        <taxon>Eukaryota</taxon>
        <taxon>Sar</taxon>
        <taxon>Alveolata</taxon>
        <taxon>Dinophyceae</taxon>
        <taxon>Suessiales</taxon>
        <taxon>Symbiodiniaceae</taxon>
        <taxon>Durusdinium</taxon>
    </lineage>
</organism>
<dbReference type="Proteomes" id="UP001642484">
    <property type="component" value="Unassembled WGS sequence"/>
</dbReference>
<proteinExistence type="predicted"/>
<evidence type="ECO:0000313" key="2">
    <source>
        <dbReference type="Proteomes" id="UP001642484"/>
    </source>
</evidence>
<name>A0ABP0LFA6_9DINO</name>
<evidence type="ECO:0000313" key="1">
    <source>
        <dbReference type="EMBL" id="CAK9037859.1"/>
    </source>
</evidence>
<comment type="caution">
    <text evidence="1">The sequence shown here is derived from an EMBL/GenBank/DDBJ whole genome shotgun (WGS) entry which is preliminary data.</text>
</comment>
<reference evidence="1 2" key="1">
    <citation type="submission" date="2024-02" db="EMBL/GenBank/DDBJ databases">
        <authorList>
            <person name="Chen Y."/>
            <person name="Shah S."/>
            <person name="Dougan E. K."/>
            <person name="Thang M."/>
            <person name="Chan C."/>
        </authorList>
    </citation>
    <scope>NUCLEOTIDE SEQUENCE [LARGE SCALE GENOMIC DNA]</scope>
</reference>
<sequence length="244" mass="27640">MLRELQRRLLKLMSGADNDPIKVALVKNGILLEDHTWPYMQWDMKEKRLIYNKTRTPVTMNVTQEMLEEMLTLVKEDGAIQKFHSLSKPEDSKSQPWRLQVGLRNDRLHKLFTQSCEPMADHRHSNEAALVEGIPPRPEGQGYDAAPVMTAEHGRIAMLIAKWELLNPANHCFANSSMLAMVWACLHRVHFATADWGALQLGLEAMLQQSVPQFRGDGIPTLHHDYVIVAAVAHLGQPGAGHYR</sequence>
<keyword evidence="2" id="KW-1185">Reference proteome</keyword>
<dbReference type="EMBL" id="CAXAMN010012288">
    <property type="protein sequence ID" value="CAK9037859.1"/>
    <property type="molecule type" value="Genomic_DNA"/>
</dbReference>
<gene>
    <name evidence="1" type="ORF">CCMP2556_LOCUS20835</name>
</gene>